<reference evidence="1 2" key="1">
    <citation type="journal article" date="2018" name="Sci. Rep.">
        <title>Genomic signatures of local adaptation to the degree of environmental predictability in rotifers.</title>
        <authorList>
            <person name="Franch-Gras L."/>
            <person name="Hahn C."/>
            <person name="Garcia-Roger E.M."/>
            <person name="Carmona M.J."/>
            <person name="Serra M."/>
            <person name="Gomez A."/>
        </authorList>
    </citation>
    <scope>NUCLEOTIDE SEQUENCE [LARGE SCALE GENOMIC DNA]</scope>
    <source>
        <strain evidence="1">HYR1</strain>
    </source>
</reference>
<proteinExistence type="predicted"/>
<protein>
    <submittedName>
        <fullName evidence="1">Uncharacterized protein</fullName>
    </submittedName>
</protein>
<organism evidence="1 2">
    <name type="scientific">Brachionus plicatilis</name>
    <name type="common">Marine rotifer</name>
    <name type="synonym">Brachionus muelleri</name>
    <dbReference type="NCBI Taxonomy" id="10195"/>
    <lineage>
        <taxon>Eukaryota</taxon>
        <taxon>Metazoa</taxon>
        <taxon>Spiralia</taxon>
        <taxon>Gnathifera</taxon>
        <taxon>Rotifera</taxon>
        <taxon>Eurotatoria</taxon>
        <taxon>Monogononta</taxon>
        <taxon>Pseudotrocha</taxon>
        <taxon>Ploima</taxon>
        <taxon>Brachionidae</taxon>
        <taxon>Brachionus</taxon>
    </lineage>
</organism>
<dbReference type="AlphaFoldDB" id="A0A3M7SC65"/>
<dbReference type="Proteomes" id="UP000276133">
    <property type="component" value="Unassembled WGS sequence"/>
</dbReference>
<accession>A0A3M7SC65</accession>
<evidence type="ECO:0000313" key="1">
    <source>
        <dbReference type="EMBL" id="RNA33245.1"/>
    </source>
</evidence>
<dbReference type="EMBL" id="REGN01001667">
    <property type="protein sequence ID" value="RNA33245.1"/>
    <property type="molecule type" value="Genomic_DNA"/>
</dbReference>
<keyword evidence="2" id="KW-1185">Reference proteome</keyword>
<evidence type="ECO:0000313" key="2">
    <source>
        <dbReference type="Proteomes" id="UP000276133"/>
    </source>
</evidence>
<sequence>MIFLKSKHVACFILKFDLKFLEFSKLTVQNKFKEGNKFVRKEQNKMIKNLKNQFSKKIFETKNFIILVIP</sequence>
<comment type="caution">
    <text evidence="1">The sequence shown here is derived from an EMBL/GenBank/DDBJ whole genome shotgun (WGS) entry which is preliminary data.</text>
</comment>
<gene>
    <name evidence="1" type="ORF">BpHYR1_014248</name>
</gene>
<name>A0A3M7SC65_BRAPC</name>